<organism evidence="5 7">
    <name type="scientific">Didymodactylos carnosus</name>
    <dbReference type="NCBI Taxonomy" id="1234261"/>
    <lineage>
        <taxon>Eukaryota</taxon>
        <taxon>Metazoa</taxon>
        <taxon>Spiralia</taxon>
        <taxon>Gnathifera</taxon>
        <taxon>Rotifera</taxon>
        <taxon>Eurotatoria</taxon>
        <taxon>Bdelloidea</taxon>
        <taxon>Philodinida</taxon>
        <taxon>Philodinidae</taxon>
        <taxon>Didymodactylos</taxon>
    </lineage>
</organism>
<dbReference type="Proteomes" id="UP000663829">
    <property type="component" value="Unassembled WGS sequence"/>
</dbReference>
<evidence type="ECO:0000256" key="3">
    <source>
        <dbReference type="ARBA" id="ARBA00022833"/>
    </source>
</evidence>
<evidence type="ECO:0000313" key="7">
    <source>
        <dbReference type="Proteomes" id="UP000663829"/>
    </source>
</evidence>
<gene>
    <name evidence="5" type="ORF">GPM918_LOCUS37250</name>
    <name evidence="6" type="ORF">SRO942_LOCUS38010</name>
</gene>
<proteinExistence type="predicted"/>
<dbReference type="Pfam" id="PF04500">
    <property type="entry name" value="FLYWCH"/>
    <property type="match status" value="1"/>
</dbReference>
<feature type="domain" description="FLYWCH-type" evidence="4">
    <location>
        <begin position="18"/>
        <end position="72"/>
    </location>
</feature>
<evidence type="ECO:0000256" key="2">
    <source>
        <dbReference type="ARBA" id="ARBA00022771"/>
    </source>
</evidence>
<keyword evidence="1" id="KW-0479">Metal-binding</keyword>
<keyword evidence="7" id="KW-1185">Reference proteome</keyword>
<evidence type="ECO:0000259" key="4">
    <source>
        <dbReference type="Pfam" id="PF04500"/>
    </source>
</evidence>
<sequence length="158" mass="18018">MAGTPPDGLSPAAFVLKDGHKSLLYKTYRYRLRTRKIDGTETWRCTDRNCCASIAVNPTTLAVLVERGNHAHEEAKVEHPLVRELKRKVGDDISPIPHQCEGAIHGMVKRQKSTADCALVPKYESVRSSLYRARWRQLQTYRPTKEDFMIPDNLQKNT</sequence>
<dbReference type="EMBL" id="CAJOBC010088911">
    <property type="protein sequence ID" value="CAF4374406.1"/>
    <property type="molecule type" value="Genomic_DNA"/>
</dbReference>
<dbReference type="GO" id="GO:0008270">
    <property type="term" value="F:zinc ion binding"/>
    <property type="evidence" value="ECO:0007669"/>
    <property type="project" value="UniProtKB-KW"/>
</dbReference>
<name>A0A815UI33_9BILA</name>
<evidence type="ECO:0000256" key="1">
    <source>
        <dbReference type="ARBA" id="ARBA00022723"/>
    </source>
</evidence>
<dbReference type="OrthoDB" id="6159439at2759"/>
<dbReference type="EMBL" id="CAJNOQ010023368">
    <property type="protein sequence ID" value="CAF1514222.1"/>
    <property type="molecule type" value="Genomic_DNA"/>
</dbReference>
<keyword evidence="2" id="KW-0863">Zinc-finger</keyword>
<dbReference type="AlphaFoldDB" id="A0A815UI33"/>
<evidence type="ECO:0000313" key="6">
    <source>
        <dbReference type="EMBL" id="CAF4374406.1"/>
    </source>
</evidence>
<evidence type="ECO:0000313" key="5">
    <source>
        <dbReference type="EMBL" id="CAF1514222.1"/>
    </source>
</evidence>
<reference evidence="5" key="1">
    <citation type="submission" date="2021-02" db="EMBL/GenBank/DDBJ databases">
        <authorList>
            <person name="Nowell W R."/>
        </authorList>
    </citation>
    <scope>NUCLEOTIDE SEQUENCE</scope>
</reference>
<dbReference type="Gene3D" id="2.20.25.240">
    <property type="match status" value="1"/>
</dbReference>
<dbReference type="Proteomes" id="UP000681722">
    <property type="component" value="Unassembled WGS sequence"/>
</dbReference>
<protein>
    <recommendedName>
        <fullName evidence="4">FLYWCH-type domain-containing protein</fullName>
    </recommendedName>
</protein>
<dbReference type="InterPro" id="IPR007588">
    <property type="entry name" value="Znf_FLYWCH"/>
</dbReference>
<accession>A0A815UI33</accession>
<comment type="caution">
    <text evidence="5">The sequence shown here is derived from an EMBL/GenBank/DDBJ whole genome shotgun (WGS) entry which is preliminary data.</text>
</comment>
<keyword evidence="3" id="KW-0862">Zinc</keyword>